<dbReference type="AlphaFoldDB" id="A0A0L0P8A6"/>
<proteinExistence type="predicted"/>
<organism evidence="2 3">
    <name type="scientific">Candidozyma auris</name>
    <name type="common">Yeast</name>
    <name type="synonym">Candida auris</name>
    <dbReference type="NCBI Taxonomy" id="498019"/>
    <lineage>
        <taxon>Eukaryota</taxon>
        <taxon>Fungi</taxon>
        <taxon>Dikarya</taxon>
        <taxon>Ascomycota</taxon>
        <taxon>Saccharomycotina</taxon>
        <taxon>Pichiomycetes</taxon>
        <taxon>Metschnikowiaceae</taxon>
        <taxon>Candidozyma</taxon>
    </lineage>
</organism>
<evidence type="ECO:0000313" key="3">
    <source>
        <dbReference type="Proteomes" id="UP000037122"/>
    </source>
</evidence>
<dbReference type="EMBL" id="LGST01000003">
    <property type="protein sequence ID" value="KNE02587.1"/>
    <property type="molecule type" value="Genomic_DNA"/>
</dbReference>
<keyword evidence="1" id="KW-1133">Transmembrane helix</keyword>
<evidence type="ECO:0000256" key="1">
    <source>
        <dbReference type="SAM" id="Phobius"/>
    </source>
</evidence>
<feature type="transmembrane region" description="Helical" evidence="1">
    <location>
        <begin position="52"/>
        <end position="71"/>
    </location>
</feature>
<name>A0A0L0P8A6_CANAR</name>
<keyword evidence="1" id="KW-0472">Membrane</keyword>
<dbReference type="VEuPathDB" id="FungiDB:QG37_00400"/>
<accession>A0A0L0P8A6</accession>
<protein>
    <submittedName>
        <fullName evidence="2">Uncharacterized protein</fullName>
    </submittedName>
</protein>
<reference evidence="3" key="1">
    <citation type="journal article" date="2015" name="BMC Genomics">
        <title>Draft genome of a commonly misdiagnosed multidrug resistant pathogen Candida auris.</title>
        <authorList>
            <person name="Chatterjee S."/>
            <person name="Alampalli S.V."/>
            <person name="Nageshan R.K."/>
            <person name="Chettiar S.T."/>
            <person name="Joshi S."/>
            <person name="Tatu U.S."/>
        </authorList>
    </citation>
    <scope>NUCLEOTIDE SEQUENCE [LARGE SCALE GENOMIC DNA]</scope>
    <source>
        <strain evidence="3">6684</strain>
    </source>
</reference>
<sequence>MEEGDRGKKGKEKRKKIKQPWLYPKAQSGKLKVARTHPVVFITSLIKIHAHVSWFILLYSSSCFFFFSFFFR</sequence>
<comment type="caution">
    <text evidence="2">The sequence shown here is derived from an EMBL/GenBank/DDBJ whole genome shotgun (WGS) entry which is preliminary data.</text>
</comment>
<evidence type="ECO:0000313" key="2">
    <source>
        <dbReference type="EMBL" id="KNE02587.1"/>
    </source>
</evidence>
<keyword evidence="1" id="KW-0812">Transmembrane</keyword>
<gene>
    <name evidence="2" type="ORF">QG37_00400</name>
</gene>
<dbReference type="Proteomes" id="UP000037122">
    <property type="component" value="Unassembled WGS sequence"/>
</dbReference>